<organism evidence="1 2">
    <name type="scientific">Photorhabdus temperata J3</name>
    <dbReference type="NCBI Taxonomy" id="1389415"/>
    <lineage>
        <taxon>Bacteria</taxon>
        <taxon>Pseudomonadati</taxon>
        <taxon>Pseudomonadota</taxon>
        <taxon>Gammaproteobacteria</taxon>
        <taxon>Enterobacterales</taxon>
        <taxon>Morganellaceae</taxon>
        <taxon>Photorhabdus</taxon>
    </lineage>
</organism>
<dbReference type="Proteomes" id="UP000017133">
    <property type="component" value="Unassembled WGS sequence"/>
</dbReference>
<gene>
    <name evidence="1" type="ORF">O185_20685</name>
</gene>
<dbReference type="PATRIC" id="fig|1389415.4.peg.4137"/>
<accession>U7QTK3</accession>
<evidence type="ECO:0000313" key="1">
    <source>
        <dbReference type="EMBL" id="ERT11203.1"/>
    </source>
</evidence>
<name>U7QTK3_PHOTE</name>
<proteinExistence type="predicted"/>
<dbReference type="AlphaFoldDB" id="U7QTK3"/>
<comment type="caution">
    <text evidence="1">The sequence shown here is derived from an EMBL/GenBank/DDBJ whole genome shotgun (WGS) entry which is preliminary data.</text>
</comment>
<evidence type="ECO:0000313" key="2">
    <source>
        <dbReference type="Proteomes" id="UP000017133"/>
    </source>
</evidence>
<dbReference type="RefSeq" id="WP_023045940.1">
    <property type="nucleotide sequence ID" value="NZ_AXDT01000217.1"/>
</dbReference>
<keyword evidence="2" id="KW-1185">Reference proteome</keyword>
<reference evidence="1 2" key="1">
    <citation type="submission" date="2013-10" db="EMBL/GenBank/DDBJ databases">
        <title>Whole Genome Shotgun Sequence of Photorhabdus temperata J3.</title>
        <authorList>
            <person name="Park G.-S."/>
            <person name="Hong S.-J."/>
            <person name="Shin J.-H."/>
        </authorList>
    </citation>
    <scope>NUCLEOTIDE SEQUENCE [LARGE SCALE GENOMIC DNA]</scope>
    <source>
        <strain evidence="1 2">J3</strain>
    </source>
</reference>
<dbReference type="EMBL" id="AXDT01000217">
    <property type="protein sequence ID" value="ERT11203.1"/>
    <property type="molecule type" value="Genomic_DNA"/>
</dbReference>
<protein>
    <submittedName>
        <fullName evidence="1">Uncharacterized protein</fullName>
    </submittedName>
</protein>
<sequence length="490" mass="54698">MYIYTGKLKSIWSSAGGDLVVIFPSEIEVNQPVIVSWESLVIVNDNLDESRSSSGVISELEPQEFGFNISIDWGQDFRLIGLIATGKESLIIAMKDKNGGTLFTSTLTNLQEQEVSPVVSRLIKNTLQDVPNGIKSLGSTSTMLNSIWETSTILNDTDSTWFCELADSGDDTVMKTAVYGALSLGVTALGLIPGVKMVVTISLAAASTAITLISGADTLWSGKEPDNRKLPPGRTITRKGGFAKNNCVYLTRLIVLPKSSNRLVLQMYKKDGLTSKKYGIKDIIKEVQPQNMLDLKLDSVKEVVNYSYIEIDSFKIINKPHTKFNMRSNLINEDADVWFSYKPTGNLEDFTQGSKFKFDSWMTDIEFSYDIKYVSVATIYRKYYGVDERHSGILELPDNPSMQVLRLKSREVSVIDDNYKKKLGRASSQGEVLNVINNNKDYVVWSWEEGGYIYGYETLDKIGAQSGSSYTSYVYLKVSFEKPFTKVQSV</sequence>